<organism evidence="2 3">
    <name type="scientific">Lasiosphaeria miniovina</name>
    <dbReference type="NCBI Taxonomy" id="1954250"/>
    <lineage>
        <taxon>Eukaryota</taxon>
        <taxon>Fungi</taxon>
        <taxon>Dikarya</taxon>
        <taxon>Ascomycota</taxon>
        <taxon>Pezizomycotina</taxon>
        <taxon>Sordariomycetes</taxon>
        <taxon>Sordariomycetidae</taxon>
        <taxon>Sordariales</taxon>
        <taxon>Lasiosphaeriaceae</taxon>
        <taxon>Lasiosphaeria</taxon>
    </lineage>
</organism>
<dbReference type="Proteomes" id="UP001172101">
    <property type="component" value="Unassembled WGS sequence"/>
</dbReference>
<dbReference type="EMBL" id="JAUIRO010000001">
    <property type="protein sequence ID" value="KAK0735154.1"/>
    <property type="molecule type" value="Genomic_DNA"/>
</dbReference>
<reference evidence="2" key="1">
    <citation type="submission" date="2023-06" db="EMBL/GenBank/DDBJ databases">
        <title>Genome-scale phylogeny and comparative genomics of the fungal order Sordariales.</title>
        <authorList>
            <consortium name="Lawrence Berkeley National Laboratory"/>
            <person name="Hensen N."/>
            <person name="Bonometti L."/>
            <person name="Westerberg I."/>
            <person name="Brannstrom I.O."/>
            <person name="Guillou S."/>
            <person name="Cros-Aarteil S."/>
            <person name="Calhoun S."/>
            <person name="Haridas S."/>
            <person name="Kuo A."/>
            <person name="Mondo S."/>
            <person name="Pangilinan J."/>
            <person name="Riley R."/>
            <person name="LaButti K."/>
            <person name="Andreopoulos B."/>
            <person name="Lipzen A."/>
            <person name="Chen C."/>
            <person name="Yanf M."/>
            <person name="Daum C."/>
            <person name="Ng V."/>
            <person name="Clum A."/>
            <person name="Steindorff A."/>
            <person name="Ohm R."/>
            <person name="Martin F."/>
            <person name="Silar P."/>
            <person name="Natvig D."/>
            <person name="Lalanne C."/>
            <person name="Gautier V."/>
            <person name="Ament-velasquez S.L."/>
            <person name="Kruys A."/>
            <person name="Hutchinson M.I."/>
            <person name="Powell A.J."/>
            <person name="Barry K."/>
            <person name="Miller A.N."/>
            <person name="Grigoriev I.V."/>
            <person name="Debuchy R."/>
            <person name="Gladieux P."/>
            <person name="Thoren M.H."/>
            <person name="Johannesson H."/>
        </authorList>
    </citation>
    <scope>NUCLEOTIDE SEQUENCE</scope>
    <source>
        <strain evidence="2">SMH2392-1A</strain>
    </source>
</reference>
<feature type="chain" id="PRO_5041255186" description="Secreted protein" evidence="1">
    <location>
        <begin position="26"/>
        <end position="117"/>
    </location>
</feature>
<feature type="signal peptide" evidence="1">
    <location>
        <begin position="1"/>
        <end position="25"/>
    </location>
</feature>
<dbReference type="RefSeq" id="XP_060304031.1">
    <property type="nucleotide sequence ID" value="XM_060448173.1"/>
</dbReference>
<sequence>MRGKLKARGGGGVILFWVLPFRALANIGSHDPMASPTEAAVVRGKRTQTCPTRGQIRITVVPIHRAHAILAAETLSRIGCLTWKSNRLCTPKLVHPPARCSQVKWKLAMFVGRHGNS</sequence>
<keyword evidence="1" id="KW-0732">Signal</keyword>
<protein>
    <recommendedName>
        <fullName evidence="4">Secreted protein</fullName>
    </recommendedName>
</protein>
<proteinExistence type="predicted"/>
<comment type="caution">
    <text evidence="2">The sequence shown here is derived from an EMBL/GenBank/DDBJ whole genome shotgun (WGS) entry which is preliminary data.</text>
</comment>
<evidence type="ECO:0008006" key="4">
    <source>
        <dbReference type="Google" id="ProtNLM"/>
    </source>
</evidence>
<name>A0AA40EB82_9PEZI</name>
<evidence type="ECO:0000313" key="3">
    <source>
        <dbReference type="Proteomes" id="UP001172101"/>
    </source>
</evidence>
<accession>A0AA40EB82</accession>
<dbReference type="GeneID" id="85331443"/>
<dbReference type="AlphaFoldDB" id="A0AA40EB82"/>
<evidence type="ECO:0000256" key="1">
    <source>
        <dbReference type="SAM" id="SignalP"/>
    </source>
</evidence>
<keyword evidence="3" id="KW-1185">Reference proteome</keyword>
<gene>
    <name evidence="2" type="ORF">B0T26DRAFT_97105</name>
</gene>
<evidence type="ECO:0000313" key="2">
    <source>
        <dbReference type="EMBL" id="KAK0735154.1"/>
    </source>
</evidence>